<organism evidence="1 2">
    <name type="scientific">Dendrolimus kikuchii</name>
    <dbReference type="NCBI Taxonomy" id="765133"/>
    <lineage>
        <taxon>Eukaryota</taxon>
        <taxon>Metazoa</taxon>
        <taxon>Ecdysozoa</taxon>
        <taxon>Arthropoda</taxon>
        <taxon>Hexapoda</taxon>
        <taxon>Insecta</taxon>
        <taxon>Pterygota</taxon>
        <taxon>Neoptera</taxon>
        <taxon>Endopterygota</taxon>
        <taxon>Lepidoptera</taxon>
        <taxon>Glossata</taxon>
        <taxon>Ditrysia</taxon>
        <taxon>Bombycoidea</taxon>
        <taxon>Lasiocampidae</taxon>
        <taxon>Dendrolimus</taxon>
    </lineage>
</organism>
<dbReference type="EMBL" id="CM034412">
    <property type="protein sequence ID" value="KAJ0170818.1"/>
    <property type="molecule type" value="Genomic_DNA"/>
</dbReference>
<proteinExistence type="predicted"/>
<reference evidence="1 2" key="1">
    <citation type="journal article" date="2021" name="Front. Genet.">
        <title>Chromosome-Level Genome Assembly Reveals Significant Gene Expansion in the Toll and IMD Signaling Pathways of Dendrolimus kikuchii.</title>
        <authorList>
            <person name="Zhou J."/>
            <person name="Wu P."/>
            <person name="Xiong Z."/>
            <person name="Liu N."/>
            <person name="Zhao N."/>
            <person name="Ji M."/>
            <person name="Qiu Y."/>
            <person name="Yang B."/>
        </authorList>
    </citation>
    <scope>NUCLEOTIDE SEQUENCE [LARGE SCALE GENOMIC DNA]</scope>
    <source>
        <strain evidence="1">Ann1</strain>
    </source>
</reference>
<comment type="caution">
    <text evidence="1">The sequence shown here is derived from an EMBL/GenBank/DDBJ whole genome shotgun (WGS) entry which is preliminary data.</text>
</comment>
<dbReference type="Proteomes" id="UP000824533">
    <property type="component" value="Linkage Group LG26"/>
</dbReference>
<protein>
    <submittedName>
        <fullName evidence="1">Uncharacterized protein</fullName>
    </submittedName>
</protein>
<evidence type="ECO:0000313" key="2">
    <source>
        <dbReference type="Proteomes" id="UP000824533"/>
    </source>
</evidence>
<sequence>MTTSPKACLVCFSMNVKLFSLYHGSLREDLQLLTDIHFKEGLLEYLCFECMANVRRFTKFKDKCRRAVDYLMQLLSNTKEISMTHLLLVDRNNLGIMPSLSYLDTTKADYKEITCQSDIQNPEFTKKNCIPKVHYSVNYNQNEVNVSEWDVKVTNTYTPVKMEEEMKVNISNNKMEIDSDDFVYECDEFQHEDDETLKNVIDDNINKTTIKTEEEYANLYPISLKEAKAAAKVSLLCQKVGNFNCAICKKSFKNLKTLDAHLRMHDIHISGTFHCKICHYYYKTDLLLQLHMREKHMYKYVCKRCPDVNFDRRIAKQHFILSHLNKKDTLGTDWSEIRPTWLKKKTFTEAKPSKNKTKSEKKSVEKPVKKPIKKPLADDYFDRTPIIHEEQYKMVQDRMTTINYLGSEFKCDLCYRGFKETRTYDRHMQKHDPAISGKYECDMCKLRFKNTRKVYAHIRRTHLYKYTCRFCAFVCYNNCQVNVHYRWHKNVTYPCSFCGKVYKKQSSLLTHIRIYHPSMCMCKICGHSFVTENGLNCHMQYSHTKQEIELCDSMQVDKSSQLYCSDCDVQFLNQSAFTTHLGSSNKHVSTNISTRSERNSKDTWRRKRGHPDIINDGKPVPTNCEVCGKYLANDLQARKHYETEHPGKEYLKRYMCDICGHTTKNYQNLMHHIRSHTQEKPYSCPHCDKTFSQPGNMKRHLDVHTGEKRFLCEHCNRRFAQKITMKLHIQTVHFKIPYPLWDKKNRKRRNEAKQALESISTAEVLASISTASQKGPNYDNI</sequence>
<gene>
    <name evidence="1" type="ORF">K1T71_013590</name>
</gene>
<evidence type="ECO:0000313" key="1">
    <source>
        <dbReference type="EMBL" id="KAJ0170818.1"/>
    </source>
</evidence>
<name>A0ACC1CH26_9NEOP</name>
<keyword evidence="2" id="KW-1185">Reference proteome</keyword>
<accession>A0ACC1CH26</accession>